<organism evidence="1 2">
    <name type="scientific">Paraburkholderia caledonica</name>
    <dbReference type="NCBI Taxonomy" id="134536"/>
    <lineage>
        <taxon>Bacteria</taxon>
        <taxon>Pseudomonadati</taxon>
        <taxon>Pseudomonadota</taxon>
        <taxon>Betaproteobacteria</taxon>
        <taxon>Burkholderiales</taxon>
        <taxon>Burkholderiaceae</taxon>
        <taxon>Paraburkholderia</taxon>
    </lineage>
</organism>
<protein>
    <submittedName>
        <fullName evidence="1">Uncharacterized protein</fullName>
    </submittedName>
</protein>
<dbReference type="RefSeq" id="WP_354460456.1">
    <property type="nucleotide sequence ID" value="NZ_JAURTK010000004.1"/>
</dbReference>
<dbReference type="AlphaFoldDB" id="A0AB73IFC0"/>
<evidence type="ECO:0000313" key="1">
    <source>
        <dbReference type="EMBL" id="MDP9648693.1"/>
    </source>
</evidence>
<gene>
    <name evidence="1" type="ORF">J2793_004139</name>
</gene>
<accession>A0AB73IFC0</accession>
<evidence type="ECO:0000313" key="2">
    <source>
        <dbReference type="Proteomes" id="UP001229486"/>
    </source>
</evidence>
<dbReference type="Proteomes" id="UP001229486">
    <property type="component" value="Unassembled WGS sequence"/>
</dbReference>
<sequence>MLERDPQERVFCPAGGIVTMPPAFVYAETPAYCAKRRQAIAACAQQQWFIAILSE</sequence>
<proteinExistence type="predicted"/>
<name>A0AB73IFC0_9BURK</name>
<reference evidence="1" key="1">
    <citation type="submission" date="2023-07" db="EMBL/GenBank/DDBJ databases">
        <title>Sorghum-associated microbial communities from plants grown in Nebraska, USA.</title>
        <authorList>
            <person name="Schachtman D."/>
        </authorList>
    </citation>
    <scope>NUCLEOTIDE SEQUENCE</scope>
    <source>
        <strain evidence="1">DS1061</strain>
    </source>
</reference>
<dbReference type="EMBL" id="JAURTK010000004">
    <property type="protein sequence ID" value="MDP9648693.1"/>
    <property type="molecule type" value="Genomic_DNA"/>
</dbReference>
<comment type="caution">
    <text evidence="1">The sequence shown here is derived from an EMBL/GenBank/DDBJ whole genome shotgun (WGS) entry which is preliminary data.</text>
</comment>